<evidence type="ECO:0000256" key="6">
    <source>
        <dbReference type="ARBA" id="ARBA00022737"/>
    </source>
</evidence>
<dbReference type="GO" id="GO:1901336">
    <property type="term" value="P:lactone biosynthetic process"/>
    <property type="evidence" value="ECO:0007669"/>
    <property type="project" value="UniProtKB-ARBA"/>
</dbReference>
<dbReference type="Gene3D" id="3.40.50.720">
    <property type="entry name" value="NAD(P)-binding Rossmann-like Domain"/>
    <property type="match status" value="2"/>
</dbReference>
<name>A0A9W9F6V3_9EURO</name>
<dbReference type="SUPFAM" id="SSF56801">
    <property type="entry name" value="Acetyl-CoA synthetase-like"/>
    <property type="match status" value="1"/>
</dbReference>
<comment type="similarity">
    <text evidence="8">In the C-terminal section; belongs to the NRP synthetase family.</text>
</comment>
<dbReference type="InterPro" id="IPR042104">
    <property type="entry name" value="PKS_dehydratase_sf"/>
</dbReference>
<dbReference type="CDD" id="cd05930">
    <property type="entry name" value="A_NRPS"/>
    <property type="match status" value="1"/>
</dbReference>
<dbReference type="Pfam" id="PF00550">
    <property type="entry name" value="PP-binding"/>
    <property type="match status" value="2"/>
</dbReference>
<reference evidence="14" key="2">
    <citation type="journal article" date="2023" name="IMA Fungus">
        <title>Comparative genomic study of the Penicillium genus elucidates a diverse pangenome and 15 lateral gene transfer events.</title>
        <authorList>
            <person name="Petersen C."/>
            <person name="Sorensen T."/>
            <person name="Nielsen M.R."/>
            <person name="Sondergaard T.E."/>
            <person name="Sorensen J.L."/>
            <person name="Fitzpatrick D.A."/>
            <person name="Frisvad J.C."/>
            <person name="Nielsen K.L."/>
        </authorList>
    </citation>
    <scope>NUCLEOTIDE SEQUENCE</scope>
    <source>
        <strain evidence="14">IBT 30069</strain>
    </source>
</reference>
<dbReference type="GO" id="GO:0008168">
    <property type="term" value="F:methyltransferase activity"/>
    <property type="evidence" value="ECO:0007669"/>
    <property type="project" value="UniProtKB-KW"/>
</dbReference>
<dbReference type="Pfam" id="PF22621">
    <property type="entry name" value="CurL-like_PKS_C"/>
    <property type="match status" value="1"/>
</dbReference>
<dbReference type="Gene3D" id="3.30.559.10">
    <property type="entry name" value="Chloramphenicol acetyltransferase-like domain"/>
    <property type="match status" value="1"/>
</dbReference>
<dbReference type="Gene3D" id="3.40.366.10">
    <property type="entry name" value="Malonyl-Coenzyme A Acyl Carrier Protein, domain 2"/>
    <property type="match status" value="1"/>
</dbReference>
<keyword evidence="7" id="KW-0511">Multifunctional enzyme</keyword>
<dbReference type="InterPro" id="IPR016035">
    <property type="entry name" value="Acyl_Trfase/lysoPLipase"/>
</dbReference>
<dbReference type="InterPro" id="IPR050091">
    <property type="entry name" value="PKS_NRPS_Biosynth_Enz"/>
</dbReference>
<dbReference type="GO" id="GO:0006633">
    <property type="term" value="P:fatty acid biosynthetic process"/>
    <property type="evidence" value="ECO:0007669"/>
    <property type="project" value="InterPro"/>
</dbReference>
<keyword evidence="2" id="KW-0597">Phosphoprotein</keyword>
<dbReference type="GO" id="GO:0032259">
    <property type="term" value="P:methylation"/>
    <property type="evidence" value="ECO:0007669"/>
    <property type="project" value="UniProtKB-KW"/>
</dbReference>
<dbReference type="PROSITE" id="PS52004">
    <property type="entry name" value="KS3_2"/>
    <property type="match status" value="1"/>
</dbReference>
<dbReference type="InterPro" id="IPR016039">
    <property type="entry name" value="Thiolase-like"/>
</dbReference>
<dbReference type="Pfam" id="PF14765">
    <property type="entry name" value="PS-DH"/>
    <property type="match status" value="1"/>
</dbReference>
<sequence length="3992" mass="439078">MRATTMNDCPTAGEPIAIVGSSCRFPGGATSPSKLWDLLKDPQDVLTEIPDSRFNPNAFYHPDGTHHGTSNVRHSYVLSEDHRLFDAQFFGTKPVEANSIDPQQRLLLETVYESLESAGIPMEALQGSDTSVYVGLMTNDYADLLGRDVQNMPTYFASGTARSILSNRVSYFFNWHGPSMTIDTACSSSLVAMHQGVQSLRAGESKVAVVAGTNLLLGPEQYIAESKLKMLSATGRSRMWDKDADGYARGDGIAVAILKPLSAALADGDHIECIIRETGINQDGKTKGITMPNPVAQADLIRKTYARAGLDLTKASDRPQYFEAHGTGTPAGDPVEAEAISTAFFGKQANYHPKSDQEDPLYVGSIKTVIGHTEGTAGLAAVLKASLALQHGVVPPNLLLNELNPTVKPFYNDLRILNQARNWPSMPDQTTRRASVNSFGFGGANAHAILESHQIKMDDLESPETIESPSTPFNFSASSERSLAATLDLYSDYIEQHPDLNLRDLSWTLNCRRSTLPVRTSIAASNASDLVAKLRSAARAPSEFTPASKSPNSKHPKILGIFTGQGAQWAGMGAELLTGSSLASDCIANLDSALQALPQEHRPEWLLRDEILKYASSSRIGQALFSQTLCTAIQIMFIDLLYAAGIVFAAVVGHSSGEISAAYAAGYLSAEDAIKIAYYRGWSLQFSRDSTGIKGAMMAAGTSFQDAEELCESPTLEGRVCVAASNSSASVTLSGDADAIEEMKEIFEDEKKFARLLKVDKAYHSHHMLPCAAPYIEALQACKIKILNRVNARTTWISSVYGKDIDNVNDSVADTYWSNNMINPVLFSQAVSFAVGALGPFNMALEVGPHPALKGPASQTIQEVSGNEIPYSGTCSRGKDSLHTFSSALGALWTFLGERVVDFAAFDQKALPSGRPRRLIKGLPVYSWDHDRIYWHESRVSSEYRAGNGKFHHLLGVKCADGTQKEIRWRNFLHTREIPWLSHHQVQGQIVFPAAGYISAALEVIVERFGLNSIKLVDFQNFIIGQALVLEENTGVEVIYTITITDISNTKVAASFNCYSDANKGTSGMSLHASSQILVELGDPDDEDLPLASGLRDSYLEVETDRFYDFVSQLGFGYTGPFRALSGLERKMDEATGTIAVPVLDDNDSHLLAHPGSLDAAIQAIMLAYSFPGDGRLRTLYLPTRIDSIRINPATCKNLARPGSQLPFYSSVANARFAKLSGDVDIYSPDGKYTMIQLQGLHTTPLTPLSSATDVPMFTEIQWAPEQPAECDFESDKLTPDDSSLSLDIERVAHFYLKSLSHSIDASGTSEPVSYHGHLISYASHCASLVESGNHPYAQSDWSNDTTSDISKIINRYPQSIDMKVMRMVGESLSSVVRGEENLLDILMNDNLLSQFYTQTMGIQSCLNQASQIAFQISHRFPHINVLEIGAGAGETTQYILDGMQTAFASYTFTDFRDSQFDQAQENFQHQSKMTYKVLDIEQDFTGRGFVEESFDLVVASLALYATANLENTLANVRRLIKPGGYLMLLEVTNPATMRFGLVLGGLPAWWMGYSEGRTLSPCISTSEWDSIMTKTGFSGNELPTPRNDSFTNPFSVMLTQAVDKRVNFLRDPLALTHEILGAETLTIVGGSSSLTTSLVLNVREAVHHHYAKIKLFSSFADIPLGELPVLGSVLCVSELDESVLVSMTPHKMKAFKELFQQSKNILWVGWGAQGENPFGNMFTGVQRTLHVEMPHLRVQFMNLHSFGEGKPEIIAQKLLQLEASGLWEQKGQLQDVLWYTEPEITLQDGKFFIPRIKFHSARNDRYNSSKRLIVKNTDRDSIVTIRKPDSYYRVQEGKFQKRAGVTDTVDVQVRHSLLQPVKANNGDSLFLVAGKICKTNSEVITLSRVLDSRISVPESWILRCGESENVTPQSMLGLYNIFLAHSIFDNVLPGSSVVILEPDFSVAASLTQYASRRGIQLVLVTSKNKLCSSPWVYIHRNSTRRDILKRIPLNTVRALNIGAEDHVLSIVREGLPAHCRLQDEVDIVIPGLHSSSNAEGHQDCVSMALKSAWATFQAETSLVNMNRIQTLSLRDLMETQAQPAKQTLIEWEADLPQQVFPATKTVTFSKNKTYWLIGLTGGLGLSLCQWMAEQGACYIALSSRNPKVDEKWILDMAAKGCTVRVFANDITDRDSVKNTYNNITSSMPAVAGVAQGAMVLQDTMFQDLDIPRLEKVLKPKVQGSILLDELFSEDTLDFMIFFSSMAAITGNPGQIAYNAANMFMASLAANRRNRGLAGYAINIGAIIGNGYVTRELNMDQQSYLYRVGHTLMSEQDFREVFAEGIFSCRDRTGSSQLCSSLRIDDDESKNWVANPMFQHLITKSDSLITSDKKSKAGAMVQVRLLETTSRDETLEILIDAFVPKLRSALQIDAGKPILHLSPNELGLDSLNAVDIRSWFLKEIGVDMPVLKIFNAASIQDLLESSITLIPESLVPNLNENNEDTTPKDLPSTAYSPPQTSSQEPDTPRSTSSSDSSQESKTFHIEYLASHAGASGSSAASLNTGDSSSERNDDSSSASSLDEFMDIKSEPDRDIERTVPMSYGQSRFYFLKSFIEDKTAFNVTPVFELTGKLPVEDFARAVETVAQRHEALRTFYFTGEDKQPMQSVLSKSLVRLERLLITDITDVDAAKERMKSHVFDVAEGDVLRIQLLSLRPDKHWLIVGFDHINMDGISFEVFWSDLEQAYNGAALSQHVLQYPDYALRQRREYEEGAWEESLKYWRREFKEIPPVAPLLPFSRQPIRPSNSAFGSHEAHMRLDKEISDDIKKCASMFKVTPYHFHLALWQIYILRLFNVDDICIGLGDGNRTDPDVQQSIGLFLNLVPIRFHRKDSASFGEALKETRLNSQNAFSNAHVPLSIILSELNVPRSTSHSPLFQVSFNYRPGISDSRKFCGCIAKGSLLTAGGISYDLHLDIVDVGGGETSVYLLVQKYLYEKEHADLLLRGFHSLLKAFVQNPATRISWPPLFSDDDIENALVAGRGFETENTWPSTIVQRIDEISSLYSDRVALREPGGVELTYSQLSRRVNQIANQLLHGGVTSGGIVGVFQSPSVDWVCSMMAAWRVGAAYLPLDRKVGIDRLATIASTTSLSAILADIFTISDAYLLDGSAKILDVSTSLKESDKSVKNVAVPMDTAVIMYTSGSTGVPKGMMISHAEYSNQVSTVSAEWGIREGEETILHQSSYAWDMSICQILVALCNGGTLVIANAEQRLHPGTLTSIIQSEKVTTTLATPTEYLSWFAHGRSQLKESIWTKAISGGEMVSKGLVQEFQSADRPILKLINAYGPAEATFACSSAEIPYVDMDPYSEDNTIGLRTLANNSVYIVDEGLNPVPLGVPGEVVIGGAGVVKGYLDSEKTAERFLGDKHSSLFFQEKGWSKIHRTGDRARLTQDGGLILMGRISGDTEIKLNGIRMNVEEIESAIVQASGERVLQAVVSPRSSAEEDSRKFIVAFVVLADGDTIENQGSFVEQLARDLSLPQYMRPAAIIPIDSIPQNSSGKVDRFAVNKLPIPQIANNDANTQNLAPLEQSLRELWQETFPRDLASRHDIQSNSDYFHTGGSSLSLVNLQSLVKERLGISISLPQLFESSTLQGMAALINNSSKTDGAVSINWDEEIENILTSSQEPSVYINNIRKPTGASVVVLTGATGFIGKEIVRNLLDDDTIQAIHCLAVRKPQVLLPSIFSHPKVHVHSGDLGAHRLGLSETDAASIFTQADVIIHNGADVSFMKTYQSLKLTNVASTKELLSLSLPRKIPFHFVSSASVTRLASQESFGETSLASYPPPTIPNDGYMAAKWVCEVYLERASQRFGIPVWIHRPSSVQGNDAPELDLISNIMKYCQKTKTIPDPKAWPGGFDMVTVESVASQIRDAVRLSGSSERSQGVHFLYESGDLELNHEEVQAVMEAGTGERFAVVPVAEWVDLAENAGMSPLLGIFLREAKDSQVLLPKLIKSER</sequence>
<dbReference type="CDD" id="cd00833">
    <property type="entry name" value="PKS"/>
    <property type="match status" value="1"/>
</dbReference>
<evidence type="ECO:0000256" key="4">
    <source>
        <dbReference type="ARBA" id="ARBA00022603"/>
    </source>
</evidence>
<feature type="region of interest" description="N-terminal hotdog fold" evidence="9">
    <location>
        <begin position="952"/>
        <end position="1084"/>
    </location>
</feature>
<dbReference type="InterPro" id="IPR049552">
    <property type="entry name" value="PKS_DH_N"/>
</dbReference>
<accession>A0A9W9F6V3</accession>
<feature type="region of interest" description="Disordered" evidence="10">
    <location>
        <begin position="2535"/>
        <end position="2572"/>
    </location>
</feature>
<feature type="domain" description="Carrier" evidence="11">
    <location>
        <begin position="2389"/>
        <end position="2470"/>
    </location>
</feature>
<dbReference type="SMART" id="SM00823">
    <property type="entry name" value="PKS_PP"/>
    <property type="match status" value="1"/>
</dbReference>
<evidence type="ECO:0000256" key="2">
    <source>
        <dbReference type="ARBA" id="ARBA00022553"/>
    </source>
</evidence>
<dbReference type="InterPro" id="IPR014043">
    <property type="entry name" value="Acyl_transferase_dom"/>
</dbReference>
<dbReference type="InterPro" id="IPR020845">
    <property type="entry name" value="AMP-binding_CS"/>
</dbReference>
<evidence type="ECO:0000313" key="14">
    <source>
        <dbReference type="EMBL" id="KAJ5094616.1"/>
    </source>
</evidence>
<dbReference type="PROSITE" id="PS00012">
    <property type="entry name" value="PHOSPHOPANTETHEINE"/>
    <property type="match status" value="1"/>
</dbReference>
<dbReference type="Gene3D" id="3.40.50.12780">
    <property type="entry name" value="N-terminal domain of ligase-like"/>
    <property type="match status" value="1"/>
</dbReference>
<dbReference type="PANTHER" id="PTHR43775">
    <property type="entry name" value="FATTY ACID SYNTHASE"/>
    <property type="match status" value="1"/>
</dbReference>
<keyword evidence="1" id="KW-0596">Phosphopantetheine</keyword>
<proteinExistence type="inferred from homology"/>
<keyword evidence="3" id="KW-0436">Ligase</keyword>
<feature type="region of interest" description="C-terminal hotdog fold" evidence="9">
    <location>
        <begin position="1099"/>
        <end position="1252"/>
    </location>
</feature>
<dbReference type="Pfam" id="PF02801">
    <property type="entry name" value="Ketoacyl-synt_C"/>
    <property type="match status" value="1"/>
</dbReference>
<protein>
    <submittedName>
        <fullName evidence="14">Uncharacterized protein</fullName>
    </submittedName>
</protein>
<feature type="compositionally biased region" description="Polar residues" evidence="10">
    <location>
        <begin position="2493"/>
        <end position="2503"/>
    </location>
</feature>
<dbReference type="InterPro" id="IPR023213">
    <property type="entry name" value="CAT-like_dom_sf"/>
</dbReference>
<dbReference type="InterPro" id="IPR049900">
    <property type="entry name" value="PKS_mFAS_DH"/>
</dbReference>
<dbReference type="InterPro" id="IPR013217">
    <property type="entry name" value="Methyltransf_12"/>
</dbReference>
<evidence type="ECO:0000313" key="15">
    <source>
        <dbReference type="Proteomes" id="UP001149165"/>
    </source>
</evidence>
<dbReference type="SUPFAM" id="SSF52777">
    <property type="entry name" value="CoA-dependent acyltransferases"/>
    <property type="match status" value="2"/>
</dbReference>
<dbReference type="SUPFAM" id="SSF53335">
    <property type="entry name" value="S-adenosyl-L-methionine-dependent methyltransferases"/>
    <property type="match status" value="1"/>
</dbReference>
<feature type="compositionally biased region" description="Low complexity" evidence="10">
    <location>
        <begin position="2504"/>
        <end position="2520"/>
    </location>
</feature>
<dbReference type="Pfam" id="PF00501">
    <property type="entry name" value="AMP-binding"/>
    <property type="match status" value="1"/>
</dbReference>
<dbReference type="InterPro" id="IPR006162">
    <property type="entry name" value="Ppantetheine_attach_site"/>
</dbReference>
<evidence type="ECO:0000256" key="9">
    <source>
        <dbReference type="PROSITE-ProRule" id="PRU01363"/>
    </source>
</evidence>
<dbReference type="InterPro" id="IPR018201">
    <property type="entry name" value="Ketoacyl_synth_AS"/>
</dbReference>
<evidence type="ECO:0000256" key="1">
    <source>
        <dbReference type="ARBA" id="ARBA00022450"/>
    </source>
</evidence>
<dbReference type="InterPro" id="IPR036291">
    <property type="entry name" value="NAD(P)-bd_dom_sf"/>
</dbReference>
<evidence type="ECO:0000256" key="7">
    <source>
        <dbReference type="ARBA" id="ARBA00023268"/>
    </source>
</evidence>
<dbReference type="EMBL" id="JAPQKH010000006">
    <property type="protein sequence ID" value="KAJ5094616.1"/>
    <property type="molecule type" value="Genomic_DNA"/>
</dbReference>
<dbReference type="PROSITE" id="PS00455">
    <property type="entry name" value="AMP_BINDING"/>
    <property type="match status" value="1"/>
</dbReference>
<dbReference type="InterPro" id="IPR013120">
    <property type="entry name" value="FAR_NAD-bd"/>
</dbReference>
<dbReference type="InterPro" id="IPR045851">
    <property type="entry name" value="AMP-bd_C_sf"/>
</dbReference>
<dbReference type="InterPro" id="IPR049551">
    <property type="entry name" value="PKS_DH_C"/>
</dbReference>
<feature type="domain" description="Ketosynthase family 3 (KS3)" evidence="12">
    <location>
        <begin position="13"/>
        <end position="452"/>
    </location>
</feature>
<feature type="domain" description="PKS/mFAS DH" evidence="13">
    <location>
        <begin position="952"/>
        <end position="1252"/>
    </location>
</feature>
<keyword evidence="5" id="KW-0808">Transferase</keyword>
<dbReference type="InterPro" id="IPR057326">
    <property type="entry name" value="KR_dom"/>
</dbReference>
<evidence type="ECO:0000256" key="3">
    <source>
        <dbReference type="ARBA" id="ARBA00022598"/>
    </source>
</evidence>
<dbReference type="Gene3D" id="3.40.50.150">
    <property type="entry name" value="Vaccinia Virus protein VP39"/>
    <property type="match status" value="1"/>
</dbReference>
<feature type="domain" description="Carrier" evidence="11">
    <location>
        <begin position="3560"/>
        <end position="3640"/>
    </location>
</feature>
<evidence type="ECO:0000259" key="12">
    <source>
        <dbReference type="PROSITE" id="PS52004"/>
    </source>
</evidence>
<comment type="caution">
    <text evidence="14">The sequence shown here is derived from an EMBL/GenBank/DDBJ whole genome shotgun (WGS) entry which is preliminary data.</text>
</comment>
<dbReference type="CDD" id="cd02440">
    <property type="entry name" value="AdoMet_MTases"/>
    <property type="match status" value="1"/>
</dbReference>
<gene>
    <name evidence="14" type="ORF">N7456_010477</name>
</gene>
<dbReference type="FunFam" id="3.40.47.10:FF:000019">
    <property type="entry name" value="Polyketide synthase type I"/>
    <property type="match status" value="1"/>
</dbReference>
<dbReference type="InterPro" id="IPR020806">
    <property type="entry name" value="PKS_PP-bd"/>
</dbReference>
<dbReference type="CDD" id="cd19532">
    <property type="entry name" value="C_PKS-NRPS"/>
    <property type="match status" value="1"/>
</dbReference>
<dbReference type="InterPro" id="IPR020807">
    <property type="entry name" value="PKS_DH"/>
</dbReference>
<dbReference type="Pfam" id="PF00668">
    <property type="entry name" value="Condensation"/>
    <property type="match status" value="1"/>
</dbReference>
<dbReference type="InterPro" id="IPR001242">
    <property type="entry name" value="Condensation_dom"/>
</dbReference>
<dbReference type="InterPro" id="IPR009081">
    <property type="entry name" value="PP-bd_ACP"/>
</dbReference>
<dbReference type="Gene3D" id="3.30.559.30">
    <property type="entry name" value="Nonribosomal peptide synthetase, condensation domain"/>
    <property type="match status" value="1"/>
</dbReference>
<dbReference type="SUPFAM" id="SSF47336">
    <property type="entry name" value="ACP-like"/>
    <property type="match status" value="2"/>
</dbReference>
<dbReference type="GO" id="GO:0031177">
    <property type="term" value="F:phosphopantetheine binding"/>
    <property type="evidence" value="ECO:0007669"/>
    <property type="project" value="InterPro"/>
</dbReference>
<dbReference type="InterPro" id="IPR016036">
    <property type="entry name" value="Malonyl_transacylase_ACP-bd"/>
</dbReference>
<keyword evidence="15" id="KW-1185">Reference proteome</keyword>
<dbReference type="Gene3D" id="3.40.47.10">
    <property type="match status" value="1"/>
</dbReference>
<dbReference type="InterPro" id="IPR013968">
    <property type="entry name" value="PKS_KR"/>
</dbReference>
<dbReference type="Gene3D" id="1.10.1200.10">
    <property type="entry name" value="ACP-like"/>
    <property type="match status" value="2"/>
</dbReference>
<dbReference type="PROSITE" id="PS00606">
    <property type="entry name" value="KS3_1"/>
    <property type="match status" value="1"/>
</dbReference>
<feature type="active site" description="Proton acceptor; for dehydratase activity" evidence="9">
    <location>
        <position position="984"/>
    </location>
</feature>
<dbReference type="SMART" id="SM00826">
    <property type="entry name" value="PKS_DH"/>
    <property type="match status" value="1"/>
</dbReference>
<dbReference type="InterPro" id="IPR020841">
    <property type="entry name" value="PKS_Beta-ketoAc_synthase_dom"/>
</dbReference>
<dbReference type="PANTHER" id="PTHR43775:SF20">
    <property type="entry name" value="HYBRID PKS-NRPS SYNTHETASE APDA"/>
    <property type="match status" value="1"/>
</dbReference>
<dbReference type="Pfam" id="PF08242">
    <property type="entry name" value="Methyltransf_12"/>
    <property type="match status" value="1"/>
</dbReference>
<dbReference type="SUPFAM" id="SSF53901">
    <property type="entry name" value="Thiolase-like"/>
    <property type="match status" value="1"/>
</dbReference>
<dbReference type="Pfam" id="PF07993">
    <property type="entry name" value="NAD_binding_4"/>
    <property type="match status" value="1"/>
</dbReference>
<dbReference type="InterPro" id="IPR029063">
    <property type="entry name" value="SAM-dependent_MTases_sf"/>
</dbReference>
<feature type="active site" description="Proton donor; for dehydratase activity" evidence="9">
    <location>
        <position position="1159"/>
    </location>
</feature>
<dbReference type="SMART" id="SM00822">
    <property type="entry name" value="PKS_KR"/>
    <property type="match status" value="1"/>
</dbReference>
<dbReference type="GO" id="GO:0016874">
    <property type="term" value="F:ligase activity"/>
    <property type="evidence" value="ECO:0007669"/>
    <property type="project" value="UniProtKB-KW"/>
</dbReference>
<dbReference type="Proteomes" id="UP001149165">
    <property type="component" value="Unassembled WGS sequence"/>
</dbReference>
<reference evidence="14" key="1">
    <citation type="submission" date="2022-11" db="EMBL/GenBank/DDBJ databases">
        <authorList>
            <person name="Petersen C."/>
        </authorList>
    </citation>
    <scope>NUCLEOTIDE SEQUENCE</scope>
    <source>
        <strain evidence="14">IBT 30069</strain>
    </source>
</reference>
<dbReference type="GO" id="GO:0030639">
    <property type="term" value="P:polyketide biosynthetic process"/>
    <property type="evidence" value="ECO:0007669"/>
    <property type="project" value="UniProtKB-ARBA"/>
</dbReference>
<evidence type="ECO:0000256" key="8">
    <source>
        <dbReference type="ARBA" id="ARBA00029443"/>
    </source>
</evidence>
<dbReference type="Pfam" id="PF08659">
    <property type="entry name" value="KR"/>
    <property type="match status" value="1"/>
</dbReference>
<dbReference type="InterPro" id="IPR036736">
    <property type="entry name" value="ACP-like_sf"/>
</dbReference>
<dbReference type="Gene3D" id="3.10.129.110">
    <property type="entry name" value="Polyketide synthase dehydratase"/>
    <property type="match status" value="1"/>
</dbReference>
<evidence type="ECO:0000259" key="13">
    <source>
        <dbReference type="PROSITE" id="PS52019"/>
    </source>
</evidence>
<dbReference type="SUPFAM" id="SSF52151">
    <property type="entry name" value="FabD/lysophospholipase-like"/>
    <property type="match status" value="1"/>
</dbReference>
<dbReference type="PROSITE" id="PS50075">
    <property type="entry name" value="CARRIER"/>
    <property type="match status" value="2"/>
</dbReference>
<dbReference type="Pfam" id="PF00698">
    <property type="entry name" value="Acyl_transf_1"/>
    <property type="match status" value="1"/>
</dbReference>
<dbReference type="PROSITE" id="PS52019">
    <property type="entry name" value="PKS_MFAS_DH"/>
    <property type="match status" value="1"/>
</dbReference>
<dbReference type="SUPFAM" id="SSF55048">
    <property type="entry name" value="Probable ACP-binding domain of malonyl-CoA ACP transacylase"/>
    <property type="match status" value="1"/>
</dbReference>
<dbReference type="GO" id="GO:0004315">
    <property type="term" value="F:3-oxoacyl-[acyl-carrier-protein] synthase activity"/>
    <property type="evidence" value="ECO:0007669"/>
    <property type="project" value="InterPro"/>
</dbReference>
<dbReference type="Gene3D" id="3.30.300.30">
    <property type="match status" value="1"/>
</dbReference>
<dbReference type="GO" id="GO:0009403">
    <property type="term" value="P:toxin biosynthetic process"/>
    <property type="evidence" value="ECO:0007669"/>
    <property type="project" value="UniProtKB-ARBA"/>
</dbReference>
<dbReference type="GO" id="GO:0004312">
    <property type="term" value="F:fatty acid synthase activity"/>
    <property type="evidence" value="ECO:0007669"/>
    <property type="project" value="TreeGrafter"/>
</dbReference>
<feature type="region of interest" description="Disordered" evidence="10">
    <location>
        <begin position="2477"/>
        <end position="2520"/>
    </location>
</feature>
<dbReference type="Pfam" id="PF21089">
    <property type="entry name" value="PKS_DH_N"/>
    <property type="match status" value="1"/>
</dbReference>
<dbReference type="OrthoDB" id="329835at2759"/>
<dbReference type="SMART" id="SM00825">
    <property type="entry name" value="PKS_KS"/>
    <property type="match status" value="1"/>
</dbReference>
<dbReference type="SMART" id="SM00827">
    <property type="entry name" value="PKS_AT"/>
    <property type="match status" value="1"/>
</dbReference>
<dbReference type="InterPro" id="IPR042099">
    <property type="entry name" value="ANL_N_sf"/>
</dbReference>
<keyword evidence="6" id="KW-0677">Repeat</keyword>
<organism evidence="14 15">
    <name type="scientific">Penicillium angulare</name>
    <dbReference type="NCBI Taxonomy" id="116970"/>
    <lineage>
        <taxon>Eukaryota</taxon>
        <taxon>Fungi</taxon>
        <taxon>Dikarya</taxon>
        <taxon>Ascomycota</taxon>
        <taxon>Pezizomycotina</taxon>
        <taxon>Eurotiomycetes</taxon>
        <taxon>Eurotiomycetidae</taxon>
        <taxon>Eurotiales</taxon>
        <taxon>Aspergillaceae</taxon>
        <taxon>Penicillium</taxon>
    </lineage>
</organism>
<dbReference type="InterPro" id="IPR001227">
    <property type="entry name" value="Ac_transferase_dom_sf"/>
</dbReference>
<dbReference type="InterPro" id="IPR014030">
    <property type="entry name" value="Ketoacyl_synth_N"/>
</dbReference>
<dbReference type="InterPro" id="IPR014031">
    <property type="entry name" value="Ketoacyl_synth_C"/>
</dbReference>
<evidence type="ECO:0000259" key="11">
    <source>
        <dbReference type="PROSITE" id="PS50075"/>
    </source>
</evidence>
<dbReference type="InterPro" id="IPR000873">
    <property type="entry name" value="AMP-dep_synth/lig_dom"/>
</dbReference>
<dbReference type="SUPFAM" id="SSF51735">
    <property type="entry name" value="NAD(P)-binding Rossmann-fold domains"/>
    <property type="match status" value="2"/>
</dbReference>
<evidence type="ECO:0000256" key="5">
    <source>
        <dbReference type="ARBA" id="ARBA00022679"/>
    </source>
</evidence>
<keyword evidence="4" id="KW-0489">Methyltransferase</keyword>
<evidence type="ECO:0000256" key="10">
    <source>
        <dbReference type="SAM" id="MobiDB-lite"/>
    </source>
</evidence>
<dbReference type="Pfam" id="PF00109">
    <property type="entry name" value="ketoacyl-synt"/>
    <property type="match status" value="1"/>
</dbReference>